<proteinExistence type="predicted"/>
<dbReference type="EMBL" id="JANVFS010000006">
    <property type="protein sequence ID" value="KAJ4491579.1"/>
    <property type="molecule type" value="Genomic_DNA"/>
</dbReference>
<dbReference type="AlphaFoldDB" id="A0A9W9DZF2"/>
<name>A0A9W9DZF2_9AGAR</name>
<accession>A0A9W9DZF2</accession>
<evidence type="ECO:0000313" key="1">
    <source>
        <dbReference type="EMBL" id="KAJ4491579.1"/>
    </source>
</evidence>
<gene>
    <name evidence="1" type="ORF">C8J55DRAFT_504549</name>
</gene>
<protein>
    <submittedName>
        <fullName evidence="1">Uncharacterized protein</fullName>
    </submittedName>
</protein>
<comment type="caution">
    <text evidence="1">The sequence shown here is derived from an EMBL/GenBank/DDBJ whole genome shotgun (WGS) entry which is preliminary data.</text>
</comment>
<organism evidence="1 2">
    <name type="scientific">Lentinula lateritia</name>
    <dbReference type="NCBI Taxonomy" id="40482"/>
    <lineage>
        <taxon>Eukaryota</taxon>
        <taxon>Fungi</taxon>
        <taxon>Dikarya</taxon>
        <taxon>Basidiomycota</taxon>
        <taxon>Agaricomycotina</taxon>
        <taxon>Agaricomycetes</taxon>
        <taxon>Agaricomycetidae</taxon>
        <taxon>Agaricales</taxon>
        <taxon>Marasmiineae</taxon>
        <taxon>Omphalotaceae</taxon>
        <taxon>Lentinula</taxon>
    </lineage>
</organism>
<dbReference type="Proteomes" id="UP001150238">
    <property type="component" value="Unassembled WGS sequence"/>
</dbReference>
<evidence type="ECO:0000313" key="2">
    <source>
        <dbReference type="Proteomes" id="UP001150238"/>
    </source>
</evidence>
<reference evidence="1" key="1">
    <citation type="submission" date="2022-08" db="EMBL/GenBank/DDBJ databases">
        <authorList>
            <consortium name="DOE Joint Genome Institute"/>
            <person name="Min B."/>
            <person name="Riley R."/>
            <person name="Sierra-Patev S."/>
            <person name="Naranjo-Ortiz M."/>
            <person name="Looney B."/>
            <person name="Konkel Z."/>
            <person name="Slot J.C."/>
            <person name="Sakamoto Y."/>
            <person name="Steenwyk J.L."/>
            <person name="Rokas A."/>
            <person name="Carro J."/>
            <person name="Camarero S."/>
            <person name="Ferreira P."/>
            <person name="Molpeceres G."/>
            <person name="Ruiz-Duenas F.J."/>
            <person name="Serrano A."/>
            <person name="Henrissat B."/>
            <person name="Drula E."/>
            <person name="Hughes K.W."/>
            <person name="Mata J.L."/>
            <person name="Ishikawa N.K."/>
            <person name="Vargas-Isla R."/>
            <person name="Ushijima S."/>
            <person name="Smith C.A."/>
            <person name="Ahrendt S."/>
            <person name="Andreopoulos W."/>
            <person name="He G."/>
            <person name="Labutti K."/>
            <person name="Lipzen A."/>
            <person name="Ng V."/>
            <person name="Sandor L."/>
            <person name="Barry K."/>
            <person name="Martinez A.T."/>
            <person name="Xiao Y."/>
            <person name="Gibbons J.G."/>
            <person name="Terashima K."/>
            <person name="Hibbett D.S."/>
            <person name="Grigoriev I.V."/>
        </authorList>
    </citation>
    <scope>NUCLEOTIDE SEQUENCE</scope>
    <source>
        <strain evidence="1">Sp2 HRB7682 ss15</strain>
    </source>
</reference>
<sequence length="62" mass="7271">MSTSNELEEVDRIIAMLTYQRAQLTQTSDLQKTLLSPIRKLPPGIMSEIFRFANWEVDPYQR</sequence>
<reference evidence="1" key="2">
    <citation type="journal article" date="2023" name="Proc. Natl. Acad. Sci. U.S.A.">
        <title>A global phylogenomic analysis of the shiitake genus Lentinula.</title>
        <authorList>
            <person name="Sierra-Patev S."/>
            <person name="Min B."/>
            <person name="Naranjo-Ortiz M."/>
            <person name="Looney B."/>
            <person name="Konkel Z."/>
            <person name="Slot J.C."/>
            <person name="Sakamoto Y."/>
            <person name="Steenwyk J.L."/>
            <person name="Rokas A."/>
            <person name="Carro J."/>
            <person name="Camarero S."/>
            <person name="Ferreira P."/>
            <person name="Molpeceres G."/>
            <person name="Ruiz-Duenas F.J."/>
            <person name="Serrano A."/>
            <person name="Henrissat B."/>
            <person name="Drula E."/>
            <person name="Hughes K.W."/>
            <person name="Mata J.L."/>
            <person name="Ishikawa N.K."/>
            <person name="Vargas-Isla R."/>
            <person name="Ushijima S."/>
            <person name="Smith C.A."/>
            <person name="Donoghue J."/>
            <person name="Ahrendt S."/>
            <person name="Andreopoulos W."/>
            <person name="He G."/>
            <person name="LaButti K."/>
            <person name="Lipzen A."/>
            <person name="Ng V."/>
            <person name="Riley R."/>
            <person name="Sandor L."/>
            <person name="Barry K."/>
            <person name="Martinez A.T."/>
            <person name="Xiao Y."/>
            <person name="Gibbons J.G."/>
            <person name="Terashima K."/>
            <person name="Grigoriev I.V."/>
            <person name="Hibbett D."/>
        </authorList>
    </citation>
    <scope>NUCLEOTIDE SEQUENCE</scope>
    <source>
        <strain evidence="1">Sp2 HRB7682 ss15</strain>
    </source>
</reference>